<evidence type="ECO:0000256" key="2">
    <source>
        <dbReference type="ARBA" id="ARBA00022723"/>
    </source>
</evidence>
<dbReference type="SMART" id="SM01007">
    <property type="entry name" value="Aldolase_II"/>
    <property type="match status" value="1"/>
</dbReference>
<evidence type="ECO:0000313" key="9">
    <source>
        <dbReference type="Proteomes" id="UP001308005"/>
    </source>
</evidence>
<keyword evidence="4 6" id="KW-0486">Methionine biosynthesis</keyword>
<comment type="catalytic activity">
    <reaction evidence="6">
        <text>5-(methylsulfanyl)-D-ribulose 1-phosphate = 5-methylsulfanyl-2,3-dioxopentyl phosphate + H2O</text>
        <dbReference type="Rhea" id="RHEA:15549"/>
        <dbReference type="ChEBI" id="CHEBI:15377"/>
        <dbReference type="ChEBI" id="CHEBI:58548"/>
        <dbReference type="ChEBI" id="CHEBI:58828"/>
        <dbReference type="EC" id="4.2.1.109"/>
    </reaction>
</comment>
<sequence length="204" mass="22474">MSDALSRLCSELIAAGQFFHSRGWVPATSSNFSARLDAETLLITSSGQHKGRLEAGAGFLRVDLQGVSLDAGKRPSAETGLHMLMYRRDPAMGCVLHTHSVNATVLSMRMQQVALEGYEVQKAFPGVETHEGSLLIPVFPNSQDIPALAREVDAWLEANPQTVGYLIRGHGLYTWGATVADAQRHVEALEFLFECYYRQLLLDR</sequence>
<dbReference type="PANTHER" id="PTHR10640">
    <property type="entry name" value="METHYLTHIORIBULOSE-1-PHOSPHATE DEHYDRATASE"/>
    <property type="match status" value="1"/>
</dbReference>
<reference evidence="8 9" key="2">
    <citation type="submission" date="2024-01" db="EMBL/GenBank/DDBJ databases">
        <authorList>
            <person name="Xie X."/>
        </authorList>
    </citation>
    <scope>NUCLEOTIDE SEQUENCE [LARGE SCALE GENOMIC DNA]</scope>
    <source>
        <strain evidence="8">SCUT-1</strain>
    </source>
</reference>
<evidence type="ECO:0000256" key="1">
    <source>
        <dbReference type="ARBA" id="ARBA00022605"/>
    </source>
</evidence>
<dbReference type="EC" id="4.2.1.109" evidence="6"/>
<keyword evidence="5 6" id="KW-0456">Lyase</keyword>
<reference evidence="9" key="1">
    <citation type="submission" date="2023-07" db="EMBL/GenBank/DDBJ databases">
        <title>The carbon used by Thiothrix.</title>
        <authorList>
            <person name="Chen L."/>
        </authorList>
    </citation>
    <scope>NUCLEOTIDE SEQUENCE [LARGE SCALE GENOMIC DNA]</scope>
</reference>
<keyword evidence="2 6" id="KW-0479">Metal-binding</keyword>
<dbReference type="PANTHER" id="PTHR10640:SF7">
    <property type="entry name" value="METHYLTHIORIBULOSE-1-PHOSPHATE DEHYDRATASE"/>
    <property type="match status" value="1"/>
</dbReference>
<dbReference type="InterPro" id="IPR036409">
    <property type="entry name" value="Aldolase_II/adducin_N_sf"/>
</dbReference>
<gene>
    <name evidence="6" type="primary">mtnB</name>
    <name evidence="8" type="ORF">VSS37_05545</name>
</gene>
<dbReference type="SUPFAM" id="SSF53639">
    <property type="entry name" value="AraD/HMP-PK domain-like"/>
    <property type="match status" value="1"/>
</dbReference>
<dbReference type="Pfam" id="PF00596">
    <property type="entry name" value="Aldolase_II"/>
    <property type="match status" value="1"/>
</dbReference>
<comment type="cofactor">
    <cofactor evidence="6">
        <name>Zn(2+)</name>
        <dbReference type="ChEBI" id="CHEBI:29105"/>
    </cofactor>
    <text evidence="6">Binds 1 zinc ion per subunit.</text>
</comment>
<dbReference type="InterPro" id="IPR001303">
    <property type="entry name" value="Aldolase_II/adducin_N"/>
</dbReference>
<dbReference type="GO" id="GO:0046570">
    <property type="term" value="F:methylthioribulose 1-phosphate dehydratase activity"/>
    <property type="evidence" value="ECO:0007669"/>
    <property type="project" value="UniProtKB-EC"/>
</dbReference>
<dbReference type="Gene3D" id="3.40.225.10">
    <property type="entry name" value="Class II aldolase/adducin N-terminal domain"/>
    <property type="match status" value="1"/>
</dbReference>
<proteinExistence type="inferred from homology"/>
<evidence type="ECO:0000256" key="5">
    <source>
        <dbReference type="ARBA" id="ARBA00023239"/>
    </source>
</evidence>
<protein>
    <recommendedName>
        <fullName evidence="6">Methylthioribulose-1-phosphate dehydratase</fullName>
        <shortName evidence="6">MTRu-1-P dehydratase</shortName>
        <ecNumber evidence="6">4.2.1.109</ecNumber>
    </recommendedName>
</protein>
<comment type="function">
    <text evidence="6">Catalyzes the dehydration of methylthioribulose-1-phosphate (MTRu-1-P) into 2,3-diketo-5-methylthiopentyl-1-phosphate (DK-MTP-1-P).</text>
</comment>
<dbReference type="HAMAP" id="MF_01677">
    <property type="entry name" value="Salvage_MtnB"/>
    <property type="match status" value="1"/>
</dbReference>
<accession>A0ABU6CWD7</accession>
<evidence type="ECO:0000259" key="7">
    <source>
        <dbReference type="SMART" id="SM01007"/>
    </source>
</evidence>
<organism evidence="8 9">
    <name type="scientific">Candidatus Thiothrix phosphatis</name>
    <dbReference type="NCBI Taxonomy" id="3112415"/>
    <lineage>
        <taxon>Bacteria</taxon>
        <taxon>Pseudomonadati</taxon>
        <taxon>Pseudomonadota</taxon>
        <taxon>Gammaproteobacteria</taxon>
        <taxon>Thiotrichales</taxon>
        <taxon>Thiotrichaceae</taxon>
        <taxon>Thiothrix</taxon>
    </lineage>
</organism>
<keyword evidence="3 6" id="KW-0862">Zinc</keyword>
<feature type="binding site" evidence="6">
    <location>
        <position position="97"/>
    </location>
    <ligand>
        <name>Zn(2+)</name>
        <dbReference type="ChEBI" id="CHEBI:29105"/>
    </ligand>
</feature>
<comment type="similarity">
    <text evidence="6">Belongs to the aldolase class II family. MtnB subfamily.</text>
</comment>
<evidence type="ECO:0000256" key="3">
    <source>
        <dbReference type="ARBA" id="ARBA00022833"/>
    </source>
</evidence>
<keyword evidence="1 6" id="KW-0028">Amino-acid biosynthesis</keyword>
<dbReference type="NCBIfam" id="TIGR03328">
    <property type="entry name" value="salvage_mtnB"/>
    <property type="match status" value="1"/>
</dbReference>
<feature type="domain" description="Class II aldolase/adducin N-terminal" evidence="7">
    <location>
        <begin position="10"/>
        <end position="197"/>
    </location>
</feature>
<comment type="caution">
    <text evidence="8">The sequence shown here is derived from an EMBL/GenBank/DDBJ whole genome shotgun (WGS) entry which is preliminary data.</text>
</comment>
<dbReference type="RefSeq" id="WP_324693739.1">
    <property type="nucleotide sequence ID" value="NZ_JAYMYJ010000043.1"/>
</dbReference>
<dbReference type="NCBIfam" id="NF006672">
    <property type="entry name" value="PRK09220.1"/>
    <property type="match status" value="1"/>
</dbReference>
<evidence type="ECO:0000313" key="8">
    <source>
        <dbReference type="EMBL" id="MEB4590434.1"/>
    </source>
</evidence>
<feature type="binding site" evidence="6">
    <location>
        <position position="99"/>
    </location>
    <ligand>
        <name>Zn(2+)</name>
        <dbReference type="ChEBI" id="CHEBI:29105"/>
    </ligand>
</feature>
<evidence type="ECO:0000256" key="6">
    <source>
        <dbReference type="HAMAP-Rule" id="MF_01677"/>
    </source>
</evidence>
<comment type="pathway">
    <text evidence="6">Amino-acid biosynthesis; L-methionine biosynthesis via salvage pathway; L-methionine from S-methyl-5-thio-alpha-D-ribose 1-phosphate: step 2/6.</text>
</comment>
<dbReference type="Proteomes" id="UP001308005">
    <property type="component" value="Unassembled WGS sequence"/>
</dbReference>
<dbReference type="InterPro" id="IPR017714">
    <property type="entry name" value="MethylthioRu-1-P_deHdtase_MtnB"/>
</dbReference>
<name>A0ABU6CWD7_9GAMM</name>
<evidence type="ECO:0000256" key="4">
    <source>
        <dbReference type="ARBA" id="ARBA00023167"/>
    </source>
</evidence>
<dbReference type="EMBL" id="JAYMYJ010000043">
    <property type="protein sequence ID" value="MEB4590434.1"/>
    <property type="molecule type" value="Genomic_DNA"/>
</dbReference>
<keyword evidence="9" id="KW-1185">Reference proteome</keyword>